<feature type="compositionally biased region" description="Basic and acidic residues" evidence="1">
    <location>
        <begin position="230"/>
        <end position="240"/>
    </location>
</feature>
<organism evidence="3 4">
    <name type="scientific">Dillenia turbinata</name>
    <dbReference type="NCBI Taxonomy" id="194707"/>
    <lineage>
        <taxon>Eukaryota</taxon>
        <taxon>Viridiplantae</taxon>
        <taxon>Streptophyta</taxon>
        <taxon>Embryophyta</taxon>
        <taxon>Tracheophyta</taxon>
        <taxon>Spermatophyta</taxon>
        <taxon>Magnoliopsida</taxon>
        <taxon>eudicotyledons</taxon>
        <taxon>Gunneridae</taxon>
        <taxon>Pentapetalae</taxon>
        <taxon>Dilleniales</taxon>
        <taxon>Dilleniaceae</taxon>
        <taxon>Dillenia</taxon>
    </lineage>
</organism>
<feature type="compositionally biased region" description="Basic and acidic residues" evidence="1">
    <location>
        <begin position="183"/>
        <end position="218"/>
    </location>
</feature>
<dbReference type="PANTHER" id="PTHR46992">
    <property type="entry name" value="GYF DOMAIN-CONTAINING PROTEIN"/>
    <property type="match status" value="1"/>
</dbReference>
<dbReference type="EMBL" id="JBAMMX010000019">
    <property type="protein sequence ID" value="KAK6922446.1"/>
    <property type="molecule type" value="Genomic_DNA"/>
</dbReference>
<feature type="compositionally biased region" description="Polar residues" evidence="1">
    <location>
        <begin position="90"/>
        <end position="100"/>
    </location>
</feature>
<dbReference type="Gene3D" id="3.30.1490.40">
    <property type="match status" value="1"/>
</dbReference>
<reference evidence="3 4" key="1">
    <citation type="submission" date="2023-12" db="EMBL/GenBank/DDBJ databases">
        <title>A high-quality genome assembly for Dillenia turbinata (Dilleniales).</title>
        <authorList>
            <person name="Chanderbali A."/>
        </authorList>
    </citation>
    <scope>NUCLEOTIDE SEQUENCE [LARGE SCALE GENOMIC DNA]</scope>
    <source>
        <strain evidence="3">LSX21</strain>
        <tissue evidence="3">Leaf</tissue>
    </source>
</reference>
<evidence type="ECO:0000313" key="3">
    <source>
        <dbReference type="EMBL" id="KAK6922446.1"/>
    </source>
</evidence>
<evidence type="ECO:0000259" key="2">
    <source>
        <dbReference type="PROSITE" id="PS50829"/>
    </source>
</evidence>
<dbReference type="InterPro" id="IPR003169">
    <property type="entry name" value="GYF"/>
</dbReference>
<protein>
    <submittedName>
        <fullName evidence="3">GYF domain</fullName>
    </submittedName>
</protein>
<evidence type="ECO:0000313" key="4">
    <source>
        <dbReference type="Proteomes" id="UP001370490"/>
    </source>
</evidence>
<dbReference type="SUPFAM" id="SSF55277">
    <property type="entry name" value="GYF domain"/>
    <property type="match status" value="1"/>
</dbReference>
<accession>A0AAN8V2I5</accession>
<keyword evidence="4" id="KW-1185">Reference proteome</keyword>
<dbReference type="CDD" id="cd00072">
    <property type="entry name" value="GYF"/>
    <property type="match status" value="1"/>
</dbReference>
<sequence length="1656" mass="183958">MAEGKIDLPDDLLSSKSIDESWAPKVLLPFLIWVNAIAVEVSAGLDEDKVLMGLLDDPKDQVASESSIPLSPQWLYAKPSEAKTDMRPPSSLSLGNSSDMNQKEGWRVEGAEDKKDWRKVVPDTESNRRWREEERETGLLGRRDRRKTDRRADNAPIRETSDSRALPASERWHDVNNRSSGNETRRDSKWSSRWGPEDKEKEARTEKKTDTDKEDVHSDVQPFVSSIRPASERESESRDKWRPRHRMEVHSGGTAPYRAAPGFGLERGRVEGSHTGFTVGRGRSSGASAPLMKLPSAGPIGSSSLEAINGRSILTVDTYCYPRGKLLDIYRKQRVDQSFASMPKELEGEPDIAQAGIVEPLAFVTPDAEEEAILSDIWKGKITGSGVSYNSSRRGQSSESVAGELIETFQEAGSGDACQVDGDGTLYKSASKVVSSDDANHEAQKMATETVSKFGGLMPEVPEIDISSTMFAVAGDKNGSSQLKVDESWQLENSALKEDQKINAIGTISSDYTKLPDDSSSLFIVPSAELSHSENPHDSISEGNYLEKDLPPEDLSLYYCDPQGEIQGPFLGVDIISWFKQGFFGTDLPVRLSDAPEGTPFRILGEVIPHLKVSDGYANGLDLGSKLEMSDTLGGKLKDTASASVPKVMDTSFFNGGQHWQFSDLEGPSDKHVRPSITEHDGSLQFPHPESQSFHDFATQDEEIVFPGRPGSSGNAIGKPSRTNNDPSLRPLSQNAFSNEMTETAMQNQNDNKLHPFGLLWSELEGTRPRQSELLNVPSSIAAQGHLKNSVPGWVGPLSAMADSSLGSESWADVYKRNNLSNPNLYQEAMEARHLSRMELEPNHSDLAEQLTSRQFLQQLHQQQMQQRNMFSPHINDPILEQVPNQNLIHHRRLVNQPEPDLEHFLTLQMQQQQQQQQQQRQLQLQQHHQLQQQQFHQQQMLLQEQQQSRARQVLLEQLLHGQMHDFGIGQPHPDPITTNNALNEVLLKQHLLHEAQRHSHHLRHSDPNLEHILQAKFGQIPPQDHQNDLFDIISRAKHEQIHSIEHQILQQERLRARQLSMGLRQRADMEEDRHIGTGWSIDQSEQFLRAQSGAHRMQSERFNQLDMYQRQQRLPHEEQLSHFERNLSLQEQLQRGLYETGSLPFERSLSVPAGASGLNMDIFNAMARAQGLDMQEPGKHFHSASQVGHFSSGLHSHHPQQPLVPNQSRASHLDAIEGRWSESNEQFGNEWMESQLQQLHLNAERQKREMEVKMISEDSSSWPSTGYNDDNPKRLLMDMLRQKSIDSLDVSNGASYERRAPSGLYPGSSSVDNPFNILNEREAGRNNQFGGGSFGSSSAGPMQVRLAEEQVRGMESSDNLLLRSKSGSLFDEPFFSGIKETSQANYANSDTIGKSSLEREFFELQGKHRGSRSEGPIKVPISEIQEGMADQGAGLAALNRGEAPINSISRHNSLGIPVGNVGFYNDQIGLGIAEEIGTDRPPTILSKGPENVLLKRPPAPRTSSSQEGLSELVADPAARGKNSLSGATSDGGRREPGGNQTSQGSEVLVDGKKDMRFRLTASCSDTDVSETSFIDMLKSNARKPTIPEPHTSAGASEPSDGAQGARSGKKKGKRGRQIDPALLGFKVTSNRIMMGIFFDFGKAAKGLDGGDRRQF</sequence>
<comment type="caution">
    <text evidence="3">The sequence shown here is derived from an EMBL/GenBank/DDBJ whole genome shotgun (WGS) entry which is preliminary data.</text>
</comment>
<feature type="region of interest" description="Disordered" evidence="1">
    <location>
        <begin position="1580"/>
        <end position="1619"/>
    </location>
</feature>
<evidence type="ECO:0000256" key="1">
    <source>
        <dbReference type="SAM" id="MobiDB-lite"/>
    </source>
</evidence>
<feature type="region of interest" description="Disordered" evidence="1">
    <location>
        <begin position="80"/>
        <end position="263"/>
    </location>
</feature>
<feature type="region of interest" description="Disordered" evidence="1">
    <location>
        <begin position="708"/>
        <end position="731"/>
    </location>
</feature>
<proteinExistence type="predicted"/>
<dbReference type="SMART" id="SM00444">
    <property type="entry name" value="GYF"/>
    <property type="match status" value="1"/>
</dbReference>
<name>A0AAN8V2I5_9MAGN</name>
<feature type="domain" description="GYF" evidence="2">
    <location>
        <begin position="554"/>
        <end position="605"/>
    </location>
</feature>
<dbReference type="InterPro" id="IPR035445">
    <property type="entry name" value="GYF-like_dom_sf"/>
</dbReference>
<gene>
    <name evidence="3" type="ORF">RJ641_012953</name>
</gene>
<dbReference type="Proteomes" id="UP001370490">
    <property type="component" value="Unassembled WGS sequence"/>
</dbReference>
<feature type="region of interest" description="Disordered" evidence="1">
    <location>
        <begin position="1479"/>
        <end position="1551"/>
    </location>
</feature>
<dbReference type="PANTHER" id="PTHR46992:SF4">
    <property type="entry name" value="GYF DOMAIN-CONTAINING PROTEIN"/>
    <property type="match status" value="1"/>
</dbReference>
<feature type="compositionally biased region" description="Basic and acidic residues" evidence="1">
    <location>
        <begin position="101"/>
        <end position="137"/>
    </location>
</feature>
<feature type="region of interest" description="Disordered" evidence="1">
    <location>
        <begin position="1179"/>
        <end position="1211"/>
    </location>
</feature>
<dbReference type="PROSITE" id="PS50829">
    <property type="entry name" value="GYF"/>
    <property type="match status" value="1"/>
</dbReference>
<feature type="compositionally biased region" description="Polar residues" evidence="1">
    <location>
        <begin position="721"/>
        <end position="731"/>
    </location>
</feature>
<dbReference type="Pfam" id="PF02213">
    <property type="entry name" value="GYF"/>
    <property type="match status" value="1"/>
</dbReference>